<dbReference type="PROSITE" id="PS51257">
    <property type="entry name" value="PROKAR_LIPOPROTEIN"/>
    <property type="match status" value="1"/>
</dbReference>
<comment type="caution">
    <text evidence="2">The sequence shown here is derived from an EMBL/GenBank/DDBJ whole genome shotgun (WGS) entry which is preliminary data.</text>
</comment>
<dbReference type="AlphaFoldDB" id="A0A4R8DRE4"/>
<organism evidence="2 3">
    <name type="scientific">Dinghuibacter silviterrae</name>
    <dbReference type="NCBI Taxonomy" id="1539049"/>
    <lineage>
        <taxon>Bacteria</taxon>
        <taxon>Pseudomonadati</taxon>
        <taxon>Bacteroidota</taxon>
        <taxon>Chitinophagia</taxon>
        <taxon>Chitinophagales</taxon>
        <taxon>Chitinophagaceae</taxon>
        <taxon>Dinghuibacter</taxon>
    </lineage>
</organism>
<dbReference type="OrthoDB" id="624512at2"/>
<dbReference type="Proteomes" id="UP000294498">
    <property type="component" value="Unassembled WGS sequence"/>
</dbReference>
<dbReference type="InterPro" id="IPR050904">
    <property type="entry name" value="Adhesion/Biosynth-related"/>
</dbReference>
<reference evidence="2 3" key="1">
    <citation type="submission" date="2019-03" db="EMBL/GenBank/DDBJ databases">
        <title>Genomic Encyclopedia of Type Strains, Phase IV (KMG-IV): sequencing the most valuable type-strain genomes for metagenomic binning, comparative biology and taxonomic classification.</title>
        <authorList>
            <person name="Goeker M."/>
        </authorList>
    </citation>
    <scope>NUCLEOTIDE SEQUENCE [LARGE SCALE GENOMIC DNA]</scope>
    <source>
        <strain evidence="2 3">DSM 100059</strain>
    </source>
</reference>
<dbReference type="PANTHER" id="PTHR10900:SF77">
    <property type="entry name" value="FI19380P1"/>
    <property type="match status" value="1"/>
</dbReference>
<feature type="domain" description="FAS1" evidence="1">
    <location>
        <begin position="231"/>
        <end position="407"/>
    </location>
</feature>
<dbReference type="SMART" id="SM00554">
    <property type="entry name" value="FAS1"/>
    <property type="match status" value="2"/>
</dbReference>
<dbReference type="EMBL" id="SODV01000001">
    <property type="protein sequence ID" value="TDX00760.1"/>
    <property type="molecule type" value="Genomic_DNA"/>
</dbReference>
<proteinExistence type="predicted"/>
<evidence type="ECO:0000259" key="1">
    <source>
        <dbReference type="PROSITE" id="PS50213"/>
    </source>
</evidence>
<keyword evidence="3" id="KW-1185">Reference proteome</keyword>
<sequence>MYMTHKIGWWLLPLVWLAVSCSKNEEPPKTVGQAIPYTGAPNRTLQALIDSIPTLRIYDSIYHHSDLGHLLDSLRGAQGAKYYTLFAPADEAFQKAGITLSQVGSYAPAVLDSIAFYLAATGSYTTEGLSTLQGYQPLNTLLQVTSIQSSYQGQPWNPGNGFSAQNPYIYTLYVGWTNGTLMQNGRPVGANQGIQATDGVLWETDTLVTKPTQEAYAVIAGDTSFSFFMAAGEISDSIYSNNYISVSRPVYTSGPDTVFLQLMAGLAPRTFFVPTNNAFRKAGFQSVTDIYNYILQSYNVVSGNFYDQNYNVIVTNMDSILNYHQSTGVFYTQDMLSDPSLNMYVESPTGAGQYNQHPVYLYLTFSNVNGQVVLHRQDFPGGRAATVVAPYDMTTLNGVVHSVDNLLLPQP</sequence>
<accession>A0A4R8DRE4</accession>
<name>A0A4R8DRE4_9BACT</name>
<evidence type="ECO:0000313" key="3">
    <source>
        <dbReference type="Proteomes" id="UP000294498"/>
    </source>
</evidence>
<dbReference type="Pfam" id="PF02469">
    <property type="entry name" value="Fasciclin"/>
    <property type="match status" value="1"/>
</dbReference>
<protein>
    <submittedName>
        <fullName evidence="2">Fasciclin domain-containing protein</fullName>
    </submittedName>
</protein>
<dbReference type="PANTHER" id="PTHR10900">
    <property type="entry name" value="PERIOSTIN-RELATED"/>
    <property type="match status" value="1"/>
</dbReference>
<evidence type="ECO:0000313" key="2">
    <source>
        <dbReference type="EMBL" id="TDX00760.1"/>
    </source>
</evidence>
<dbReference type="PROSITE" id="PS50213">
    <property type="entry name" value="FAS1"/>
    <property type="match status" value="1"/>
</dbReference>
<dbReference type="SUPFAM" id="SSF82153">
    <property type="entry name" value="FAS1 domain"/>
    <property type="match status" value="2"/>
</dbReference>
<dbReference type="InterPro" id="IPR036378">
    <property type="entry name" value="FAS1_dom_sf"/>
</dbReference>
<gene>
    <name evidence="2" type="ORF">EDB95_1788</name>
</gene>
<dbReference type="Gene3D" id="2.30.180.10">
    <property type="entry name" value="FAS1 domain"/>
    <property type="match status" value="2"/>
</dbReference>
<dbReference type="InterPro" id="IPR000782">
    <property type="entry name" value="FAS1_domain"/>
</dbReference>